<dbReference type="AlphaFoldDB" id="A0A6C0HKJ1"/>
<dbReference type="SUPFAM" id="SSF52540">
    <property type="entry name" value="P-loop containing nucleoside triphosphate hydrolases"/>
    <property type="match status" value="2"/>
</dbReference>
<dbReference type="GO" id="GO:0016787">
    <property type="term" value="F:hydrolase activity"/>
    <property type="evidence" value="ECO:0007669"/>
    <property type="project" value="UniProtKB-KW"/>
</dbReference>
<evidence type="ECO:0000256" key="3">
    <source>
        <dbReference type="ARBA" id="ARBA00022806"/>
    </source>
</evidence>
<dbReference type="InterPro" id="IPR006935">
    <property type="entry name" value="Helicase/UvrB_N"/>
</dbReference>
<dbReference type="GO" id="GO:0005524">
    <property type="term" value="F:ATP binding"/>
    <property type="evidence" value="ECO:0007669"/>
    <property type="project" value="UniProtKB-KW"/>
</dbReference>
<dbReference type="CDD" id="cd18785">
    <property type="entry name" value="SF2_C"/>
    <property type="match status" value="1"/>
</dbReference>
<keyword evidence="3" id="KW-0347">Helicase</keyword>
<keyword evidence="2" id="KW-0378">Hydrolase</keyword>
<dbReference type="Gene3D" id="3.40.50.300">
    <property type="entry name" value="P-loop containing nucleotide triphosphate hydrolases"/>
    <property type="match status" value="2"/>
</dbReference>
<organism evidence="6">
    <name type="scientific">viral metagenome</name>
    <dbReference type="NCBI Taxonomy" id="1070528"/>
    <lineage>
        <taxon>unclassified sequences</taxon>
        <taxon>metagenomes</taxon>
        <taxon>organismal metagenomes</taxon>
    </lineage>
</organism>
<dbReference type="PANTHER" id="PTHR11274">
    <property type="entry name" value="RAD25/XP-B DNA REPAIR HELICASE"/>
    <property type="match status" value="1"/>
</dbReference>
<feature type="domain" description="Helicase ATP-binding" evidence="5">
    <location>
        <begin position="91"/>
        <end position="240"/>
    </location>
</feature>
<dbReference type="GO" id="GO:0003677">
    <property type="term" value="F:DNA binding"/>
    <property type="evidence" value="ECO:0007669"/>
    <property type="project" value="InterPro"/>
</dbReference>
<keyword evidence="4" id="KW-0067">ATP-binding</keyword>
<dbReference type="CDD" id="cd17926">
    <property type="entry name" value="DEXHc_RE"/>
    <property type="match status" value="1"/>
</dbReference>
<dbReference type="PROSITE" id="PS51192">
    <property type="entry name" value="HELICASE_ATP_BIND_1"/>
    <property type="match status" value="1"/>
</dbReference>
<dbReference type="Pfam" id="PF04851">
    <property type="entry name" value="ResIII"/>
    <property type="match status" value="1"/>
</dbReference>
<evidence type="ECO:0000256" key="1">
    <source>
        <dbReference type="ARBA" id="ARBA00022741"/>
    </source>
</evidence>
<dbReference type="InterPro" id="IPR014001">
    <property type="entry name" value="Helicase_ATP-bd"/>
</dbReference>
<evidence type="ECO:0000313" key="6">
    <source>
        <dbReference type="EMBL" id="QHT81142.1"/>
    </source>
</evidence>
<name>A0A6C0HKJ1_9ZZZZ</name>
<dbReference type="GO" id="GO:0004386">
    <property type="term" value="F:helicase activity"/>
    <property type="evidence" value="ECO:0007669"/>
    <property type="project" value="UniProtKB-KW"/>
</dbReference>
<proteinExistence type="predicted"/>
<sequence length="442" mass="49567">MLTRNGYKVVKSTIDDMTKLKKELTVKPNIPAVFVQPRFVKKYPVYSETENFLYVPKQFGIARFGPAATDMVAVASDRWEFTGSLRPLQVDVVSKYTQDGMICLQTGGGKTVCALYIASTLKLKTLIVVHNTFLKDQWEDRIRAFLPKARIGRIQGDTINVDEQDIVIAMIQSLSMKDYPKGTFAGFGLTIVDECHHIASEVFVQAFQKITSKHMLGLSATPDRKDGLMHVIEWFLGPILYKSDSGDKVDAKVHVEVYKHEPADTAFNTILYNTQGVMNVAGMVNKLAAFVPRTELIAQILKDILAETPDRQILVLSDRVQHCKDILALLDSDPEKGNACILAQTVAASKRAEFCASKKILIATYAMCKEGFDVATLNTLVMATPRPDIDQIVGRILRTEKTKRTVDPLIVDIVDSTFRRQFQARLKLYKERDYAVDFMVMG</sequence>
<protein>
    <recommendedName>
        <fullName evidence="5">Helicase ATP-binding domain-containing protein</fullName>
    </recommendedName>
</protein>
<evidence type="ECO:0000256" key="4">
    <source>
        <dbReference type="ARBA" id="ARBA00022840"/>
    </source>
</evidence>
<dbReference type="PANTHER" id="PTHR11274:SF0">
    <property type="entry name" value="GENERAL TRANSCRIPTION AND DNA REPAIR FACTOR IIH HELICASE SUBUNIT XPB"/>
    <property type="match status" value="1"/>
</dbReference>
<evidence type="ECO:0000259" key="5">
    <source>
        <dbReference type="PROSITE" id="PS51192"/>
    </source>
</evidence>
<dbReference type="InterPro" id="IPR050615">
    <property type="entry name" value="ATP-dep_DNA_Helicase"/>
</dbReference>
<keyword evidence="1" id="KW-0547">Nucleotide-binding</keyword>
<reference evidence="6" key="1">
    <citation type="journal article" date="2020" name="Nature">
        <title>Giant virus diversity and host interactions through global metagenomics.</title>
        <authorList>
            <person name="Schulz F."/>
            <person name="Roux S."/>
            <person name="Paez-Espino D."/>
            <person name="Jungbluth S."/>
            <person name="Walsh D.A."/>
            <person name="Denef V.J."/>
            <person name="McMahon K.D."/>
            <person name="Konstantinidis K.T."/>
            <person name="Eloe-Fadrosh E.A."/>
            <person name="Kyrpides N.C."/>
            <person name="Woyke T."/>
        </authorList>
    </citation>
    <scope>NUCLEOTIDE SEQUENCE</scope>
    <source>
        <strain evidence="6">GVMAG-M-3300023184-135</strain>
    </source>
</reference>
<accession>A0A6C0HKJ1</accession>
<dbReference type="SMART" id="SM00487">
    <property type="entry name" value="DEXDc"/>
    <property type="match status" value="1"/>
</dbReference>
<evidence type="ECO:0000256" key="2">
    <source>
        <dbReference type="ARBA" id="ARBA00022801"/>
    </source>
</evidence>
<dbReference type="InterPro" id="IPR027417">
    <property type="entry name" value="P-loop_NTPase"/>
</dbReference>
<dbReference type="EMBL" id="MN739978">
    <property type="protein sequence ID" value="QHT81142.1"/>
    <property type="molecule type" value="Genomic_DNA"/>
</dbReference>